<gene>
    <name evidence="1" type="primary">Acey_s0295.g1660</name>
    <name evidence="1" type="ORF">Y032_0295g1660</name>
</gene>
<reference evidence="2" key="1">
    <citation type="journal article" date="2015" name="Nat. Genet.">
        <title>The genome and transcriptome of the zoonotic hookworm Ancylostoma ceylanicum identify infection-specific gene families.</title>
        <authorList>
            <person name="Schwarz E.M."/>
            <person name="Hu Y."/>
            <person name="Antoshechkin I."/>
            <person name="Miller M.M."/>
            <person name="Sternberg P.W."/>
            <person name="Aroian R.V."/>
        </authorList>
    </citation>
    <scope>NUCLEOTIDE SEQUENCE</scope>
    <source>
        <strain evidence="2">HY135</strain>
    </source>
</reference>
<evidence type="ECO:0008006" key="3">
    <source>
        <dbReference type="Google" id="ProtNLM"/>
    </source>
</evidence>
<name>A0A016S571_9BILA</name>
<protein>
    <recommendedName>
        <fullName evidence="3">Reverse transcriptase domain-containing protein</fullName>
    </recommendedName>
</protein>
<proteinExistence type="predicted"/>
<keyword evidence="2" id="KW-1185">Reference proteome</keyword>
<dbReference type="AlphaFoldDB" id="A0A016S571"/>
<comment type="caution">
    <text evidence="1">The sequence shown here is derived from an EMBL/GenBank/DDBJ whole genome shotgun (WGS) entry which is preliminary data.</text>
</comment>
<accession>A0A016S571</accession>
<evidence type="ECO:0000313" key="1">
    <source>
        <dbReference type="EMBL" id="EYB85601.1"/>
    </source>
</evidence>
<dbReference type="EMBL" id="JARK01001631">
    <property type="protein sequence ID" value="EYB85601.1"/>
    <property type="molecule type" value="Genomic_DNA"/>
</dbReference>
<dbReference type="Proteomes" id="UP000024635">
    <property type="component" value="Unassembled WGS sequence"/>
</dbReference>
<organism evidence="1 2">
    <name type="scientific">Ancylostoma ceylanicum</name>
    <dbReference type="NCBI Taxonomy" id="53326"/>
    <lineage>
        <taxon>Eukaryota</taxon>
        <taxon>Metazoa</taxon>
        <taxon>Ecdysozoa</taxon>
        <taxon>Nematoda</taxon>
        <taxon>Chromadorea</taxon>
        <taxon>Rhabditida</taxon>
        <taxon>Rhabditina</taxon>
        <taxon>Rhabditomorpha</taxon>
        <taxon>Strongyloidea</taxon>
        <taxon>Ancylostomatidae</taxon>
        <taxon>Ancylostomatinae</taxon>
        <taxon>Ancylostoma</taxon>
    </lineage>
</organism>
<dbReference type="OrthoDB" id="5849210at2759"/>
<sequence>MLATETREELQTEVQLWNRRLKRYGLLLNISKTAYMECGAKVEDGTICIDGNDLKKVEFYRYIGSRIASTGEILSDAHGRANAVWMKWRTTTAILYDKKCQSGSCPKST</sequence>
<evidence type="ECO:0000313" key="2">
    <source>
        <dbReference type="Proteomes" id="UP000024635"/>
    </source>
</evidence>